<dbReference type="Pfam" id="PF00580">
    <property type="entry name" value="UvrD-helicase"/>
    <property type="match status" value="1"/>
</dbReference>
<evidence type="ECO:0000256" key="5">
    <source>
        <dbReference type="ARBA" id="ARBA00022801"/>
    </source>
</evidence>
<sequence length="1038" mass="113179">MRLVPRHANYSTRTWDFPLPQKGTWRVLGSAGAGVSSLLIDVVLEKLRSGADPSGILVVSTSKESGAILRRELAEHLEDYAAQASMVRSVHSLAFALLRNAADEEIRLITGAEQDAVIRELLEGQAEEHRGSWPAEVRPALTFVGFARQLRDLLLRAIERGQGPDELMELGKKYDRPMWTAAGEFLLEYERTQQLAGLHSYSAAELVNEVLLRSSATENHPWHTIIVDDAQLLDPTSGLLVQKLSRGAELTVVAGDPDQAVFAFRGANSEFLTSFPAEHELVLDEPRRRPAPACISIVDSRSTLRDVVADAVRRRHLEDGVDWRDIAVIVRSSGDIGQIRRTLLAAGVPVHINPTDVILAEQRLVKSVLLALRALEHELSNAELEDLVTGPVGGADPVTLRRLIRGLRRWAPQARGIDSLRGLLEGQLPDFAGLLTEREQTILERIRAIVQAGRAAIGAQASIEEILWEVWNATGLDARLQAAALRGGATGSQADRDLDAMMALFDAAGDYSERRPGASLDSFLRHIEEQELPTGVRDRRSAVPQAVEVITAHGAVGREWDTVVIAGAQEGAWPSLGETGSIFEQEALIDLLDRSITPGTPVSHVASRLREERRLFHVATTRHRARLLLVAVDAPDADVPEEPSRFISEFARQGSVDVPGAVERREANKRLRAVRLPQELGLQVAEPEPVSVRGEREIDPLEVAVLSVPSFVAQLRRVVMDPESGEAERSQAARQLARLAKAGVPGAHPEQWWAARSVAVAEETEDSGTPTGRVSPSRVEALLRCPLNAVLGNLSEEEETPLALLRGTMAHAYLEALGRGVDPELGKKMVKDAFGLILNAPSWKRDSELADFERLLERTHQWALDTASNFELIGVEVPVSVEVMPGIKVAGYMDRLVKTGEDYMVVDLKTGSSAPSREEAKDNAQLKTYQLALAHGQLCDANEDRAHGPVIRTGEGMARGGGVLVYPGTDQKSITSRDQAAVPPEELEEFAGKLPALVAELSSQHLTARENESCGRCAIRSICPIQAEGKQVSDELAD</sequence>
<keyword evidence="6 15" id="KW-0347">Helicase</keyword>
<dbReference type="EC" id="5.6.2.4" evidence="13"/>
<feature type="domain" description="UvrD-like helicase C-terminal" evidence="17">
    <location>
        <begin position="262"/>
        <end position="557"/>
    </location>
</feature>
<dbReference type="Gene3D" id="3.90.320.10">
    <property type="match status" value="1"/>
</dbReference>
<dbReference type="InterPro" id="IPR027417">
    <property type="entry name" value="P-loop_NTPase"/>
</dbReference>
<reference evidence="18 19" key="1">
    <citation type="submission" date="2017-09" db="EMBL/GenBank/DDBJ databases">
        <title>Draft Genome Sequence of Corynebacterium accolens AH4003.</title>
        <authorList>
            <person name="Chen Y."/>
            <person name="Oosthuysen W.F."/>
            <person name="Kelley S."/>
            <person name="Horswill A."/>
        </authorList>
    </citation>
    <scope>NUCLEOTIDE SEQUENCE [LARGE SCALE GENOMIC DNA]</scope>
    <source>
        <strain evidence="18 19">AH4003</strain>
    </source>
</reference>
<dbReference type="InterPro" id="IPR014017">
    <property type="entry name" value="DNA_helicase_UvrD-like_C"/>
</dbReference>
<evidence type="ECO:0000256" key="12">
    <source>
        <dbReference type="ARBA" id="ARBA00034617"/>
    </source>
</evidence>
<dbReference type="GO" id="GO:0043138">
    <property type="term" value="F:3'-5' DNA helicase activity"/>
    <property type="evidence" value="ECO:0007669"/>
    <property type="project" value="UniProtKB-EC"/>
</dbReference>
<evidence type="ECO:0000256" key="8">
    <source>
        <dbReference type="ARBA" id="ARBA00022840"/>
    </source>
</evidence>
<evidence type="ECO:0000256" key="4">
    <source>
        <dbReference type="ARBA" id="ARBA00022763"/>
    </source>
</evidence>
<evidence type="ECO:0000256" key="15">
    <source>
        <dbReference type="PROSITE-ProRule" id="PRU00560"/>
    </source>
</evidence>
<evidence type="ECO:0000256" key="3">
    <source>
        <dbReference type="ARBA" id="ARBA00022741"/>
    </source>
</evidence>
<name>A0A2A4AMB7_9CORY</name>
<dbReference type="GO" id="GO:0033202">
    <property type="term" value="C:DNA helicase complex"/>
    <property type="evidence" value="ECO:0007669"/>
    <property type="project" value="TreeGrafter"/>
</dbReference>
<dbReference type="Pfam" id="PF12705">
    <property type="entry name" value="PDDEXK_1"/>
    <property type="match status" value="1"/>
</dbReference>
<evidence type="ECO:0000256" key="11">
    <source>
        <dbReference type="ARBA" id="ARBA00023235"/>
    </source>
</evidence>
<evidence type="ECO:0000256" key="14">
    <source>
        <dbReference type="ARBA" id="ARBA00048988"/>
    </source>
</evidence>
<dbReference type="EMBL" id="NWBP01000011">
    <property type="protein sequence ID" value="PCC83356.1"/>
    <property type="molecule type" value="Genomic_DNA"/>
</dbReference>
<dbReference type="GO" id="GO:0003677">
    <property type="term" value="F:DNA binding"/>
    <property type="evidence" value="ECO:0007669"/>
    <property type="project" value="UniProtKB-KW"/>
</dbReference>
<dbReference type="AlphaFoldDB" id="A0A2A4AMB7"/>
<keyword evidence="8 15" id="KW-0067">ATP-binding</keyword>
<dbReference type="GO" id="GO:0004527">
    <property type="term" value="F:exonuclease activity"/>
    <property type="evidence" value="ECO:0007669"/>
    <property type="project" value="UniProtKB-KW"/>
</dbReference>
<evidence type="ECO:0000256" key="1">
    <source>
        <dbReference type="ARBA" id="ARBA00009922"/>
    </source>
</evidence>
<dbReference type="Pfam" id="PF13361">
    <property type="entry name" value="UvrD_C"/>
    <property type="match status" value="1"/>
</dbReference>
<evidence type="ECO:0000259" key="17">
    <source>
        <dbReference type="PROSITE" id="PS51217"/>
    </source>
</evidence>
<keyword evidence="5 15" id="KW-0378">Hydrolase</keyword>
<keyword evidence="11" id="KW-0413">Isomerase</keyword>
<dbReference type="GO" id="GO:0005524">
    <property type="term" value="F:ATP binding"/>
    <property type="evidence" value="ECO:0007669"/>
    <property type="project" value="UniProtKB-UniRule"/>
</dbReference>
<evidence type="ECO:0000256" key="10">
    <source>
        <dbReference type="ARBA" id="ARBA00023204"/>
    </source>
</evidence>
<keyword evidence="3 15" id="KW-0547">Nucleotide-binding</keyword>
<dbReference type="PANTHER" id="PTHR11070:SF59">
    <property type="entry name" value="DNA 3'-5' HELICASE"/>
    <property type="match status" value="1"/>
</dbReference>
<dbReference type="Gene3D" id="1.10.486.10">
    <property type="entry name" value="PCRA, domain 4"/>
    <property type="match status" value="1"/>
</dbReference>
<dbReference type="PROSITE" id="PS51198">
    <property type="entry name" value="UVRD_HELICASE_ATP_BIND"/>
    <property type="match status" value="1"/>
</dbReference>
<feature type="binding site" evidence="15">
    <location>
        <begin position="29"/>
        <end position="36"/>
    </location>
    <ligand>
        <name>ATP</name>
        <dbReference type="ChEBI" id="CHEBI:30616"/>
    </ligand>
</feature>
<dbReference type="InterPro" id="IPR014016">
    <property type="entry name" value="UvrD-like_ATP-bd"/>
</dbReference>
<dbReference type="SUPFAM" id="SSF52540">
    <property type="entry name" value="P-loop containing nucleoside triphosphate hydrolases"/>
    <property type="match status" value="1"/>
</dbReference>
<evidence type="ECO:0000259" key="16">
    <source>
        <dbReference type="PROSITE" id="PS51198"/>
    </source>
</evidence>
<dbReference type="InterPro" id="IPR000212">
    <property type="entry name" value="DNA_helicase_UvrD/REP"/>
</dbReference>
<comment type="catalytic activity">
    <reaction evidence="12">
        <text>Couples ATP hydrolysis with the unwinding of duplex DNA by translocating in the 3'-5' direction.</text>
        <dbReference type="EC" id="5.6.2.4"/>
    </reaction>
</comment>
<accession>A0A2A4AMB7</accession>
<proteinExistence type="inferred from homology"/>
<comment type="catalytic activity">
    <reaction evidence="14">
        <text>ATP + H2O = ADP + phosphate + H(+)</text>
        <dbReference type="Rhea" id="RHEA:13065"/>
        <dbReference type="ChEBI" id="CHEBI:15377"/>
        <dbReference type="ChEBI" id="CHEBI:15378"/>
        <dbReference type="ChEBI" id="CHEBI:30616"/>
        <dbReference type="ChEBI" id="CHEBI:43474"/>
        <dbReference type="ChEBI" id="CHEBI:456216"/>
        <dbReference type="EC" id="5.6.2.4"/>
    </reaction>
</comment>
<dbReference type="InterPro" id="IPR038726">
    <property type="entry name" value="PDDEXK_AddAB-type"/>
</dbReference>
<keyword evidence="10" id="KW-0234">DNA repair</keyword>
<feature type="domain" description="UvrD-like helicase ATP-binding" evidence="16">
    <location>
        <begin position="8"/>
        <end position="303"/>
    </location>
</feature>
<evidence type="ECO:0000256" key="6">
    <source>
        <dbReference type="ARBA" id="ARBA00022806"/>
    </source>
</evidence>
<dbReference type="Gene3D" id="1.10.10.160">
    <property type="match status" value="1"/>
</dbReference>
<dbReference type="InterPro" id="IPR011604">
    <property type="entry name" value="PDDEXK-like_dom_sf"/>
</dbReference>
<dbReference type="Gene3D" id="3.40.50.300">
    <property type="entry name" value="P-loop containing nucleotide triphosphate hydrolases"/>
    <property type="match status" value="2"/>
</dbReference>
<evidence type="ECO:0000313" key="19">
    <source>
        <dbReference type="Proteomes" id="UP000218690"/>
    </source>
</evidence>
<comment type="caution">
    <text evidence="18">The sequence shown here is derived from an EMBL/GenBank/DDBJ whole genome shotgun (WGS) entry which is preliminary data.</text>
</comment>
<keyword evidence="9" id="KW-0238">DNA-binding</keyword>
<gene>
    <name evidence="18" type="ORF">COM45_03080</name>
</gene>
<dbReference type="GO" id="GO:0005829">
    <property type="term" value="C:cytosol"/>
    <property type="evidence" value="ECO:0007669"/>
    <property type="project" value="TreeGrafter"/>
</dbReference>
<keyword evidence="2" id="KW-0540">Nuclease</keyword>
<dbReference type="InterPro" id="IPR013986">
    <property type="entry name" value="DExx_box_DNA_helicase_dom_sf"/>
</dbReference>
<evidence type="ECO:0000256" key="7">
    <source>
        <dbReference type="ARBA" id="ARBA00022839"/>
    </source>
</evidence>
<evidence type="ECO:0000256" key="9">
    <source>
        <dbReference type="ARBA" id="ARBA00023125"/>
    </source>
</evidence>
<keyword evidence="4" id="KW-0227">DNA damage</keyword>
<dbReference type="Proteomes" id="UP000218690">
    <property type="component" value="Unassembled WGS sequence"/>
</dbReference>
<dbReference type="GO" id="GO:0000725">
    <property type="term" value="P:recombinational repair"/>
    <property type="evidence" value="ECO:0007669"/>
    <property type="project" value="TreeGrafter"/>
</dbReference>
<dbReference type="PROSITE" id="PS51217">
    <property type="entry name" value="UVRD_HELICASE_CTER"/>
    <property type="match status" value="1"/>
</dbReference>
<evidence type="ECO:0000256" key="13">
    <source>
        <dbReference type="ARBA" id="ARBA00034808"/>
    </source>
</evidence>
<comment type="similarity">
    <text evidence="1">Belongs to the helicase family. UvrD subfamily.</text>
</comment>
<evidence type="ECO:0000256" key="2">
    <source>
        <dbReference type="ARBA" id="ARBA00022722"/>
    </source>
</evidence>
<dbReference type="PANTHER" id="PTHR11070">
    <property type="entry name" value="UVRD / RECB / PCRA DNA HELICASE FAMILY MEMBER"/>
    <property type="match status" value="1"/>
</dbReference>
<protein>
    <recommendedName>
        <fullName evidence="13">DNA 3'-5' helicase</fullName>
        <ecNumber evidence="13">5.6.2.4</ecNumber>
    </recommendedName>
</protein>
<organism evidence="18 19">
    <name type="scientific">Corynebacterium accolens</name>
    <dbReference type="NCBI Taxonomy" id="38284"/>
    <lineage>
        <taxon>Bacteria</taxon>
        <taxon>Bacillati</taxon>
        <taxon>Actinomycetota</taxon>
        <taxon>Actinomycetes</taxon>
        <taxon>Mycobacteriales</taxon>
        <taxon>Corynebacteriaceae</taxon>
        <taxon>Corynebacterium</taxon>
    </lineage>
</organism>
<evidence type="ECO:0000313" key="18">
    <source>
        <dbReference type="EMBL" id="PCC83356.1"/>
    </source>
</evidence>
<keyword evidence="7" id="KW-0269">Exonuclease</keyword>